<gene>
    <name evidence="8" type="ORF">MKZ38_009837</name>
</gene>
<dbReference type="Pfam" id="PF00226">
    <property type="entry name" value="DnaJ"/>
    <property type="match status" value="1"/>
</dbReference>
<dbReference type="PROSITE" id="PS50076">
    <property type="entry name" value="DNAJ_2"/>
    <property type="match status" value="1"/>
</dbReference>
<dbReference type="PANTHER" id="PTHR43908:SF3">
    <property type="entry name" value="AT29763P-RELATED"/>
    <property type="match status" value="1"/>
</dbReference>
<dbReference type="EMBL" id="JAKWBI020000007">
    <property type="protein sequence ID" value="KAJ2906974.1"/>
    <property type="molecule type" value="Genomic_DNA"/>
</dbReference>
<dbReference type="FunFam" id="1.10.287.110:FF:000069">
    <property type="entry name" value="ER associated DnaJ chaperone"/>
    <property type="match status" value="1"/>
</dbReference>
<keyword evidence="5" id="KW-0472">Membrane</keyword>
<reference evidence="8" key="1">
    <citation type="submission" date="2022-07" db="EMBL/GenBank/DDBJ databases">
        <title>Draft genome sequence of Zalerion maritima ATCC 34329, a (micro)plastics degrading marine fungus.</title>
        <authorList>
            <person name="Paco A."/>
            <person name="Goncalves M.F.M."/>
            <person name="Rocha-Santos T.A.P."/>
            <person name="Alves A."/>
        </authorList>
    </citation>
    <scope>NUCLEOTIDE SEQUENCE</scope>
    <source>
        <strain evidence="8">ATCC 34329</strain>
    </source>
</reference>
<dbReference type="InterPro" id="IPR051100">
    <property type="entry name" value="DnaJ_subfamily_B/C"/>
</dbReference>
<dbReference type="AlphaFoldDB" id="A0AAD5S669"/>
<dbReference type="PANTHER" id="PTHR43908">
    <property type="entry name" value="AT29763P-RELATED"/>
    <property type="match status" value="1"/>
</dbReference>
<dbReference type="Proteomes" id="UP001201980">
    <property type="component" value="Unassembled WGS sequence"/>
</dbReference>
<evidence type="ECO:0000313" key="9">
    <source>
        <dbReference type="Proteomes" id="UP001201980"/>
    </source>
</evidence>
<dbReference type="PRINTS" id="PR00625">
    <property type="entry name" value="JDOMAIN"/>
</dbReference>
<dbReference type="InterPro" id="IPR018253">
    <property type="entry name" value="DnaJ_domain_CS"/>
</dbReference>
<dbReference type="SUPFAM" id="SSF46565">
    <property type="entry name" value="Chaperone J-domain"/>
    <property type="match status" value="1"/>
</dbReference>
<organism evidence="8 9">
    <name type="scientific">Zalerion maritima</name>
    <dbReference type="NCBI Taxonomy" id="339359"/>
    <lineage>
        <taxon>Eukaryota</taxon>
        <taxon>Fungi</taxon>
        <taxon>Dikarya</taxon>
        <taxon>Ascomycota</taxon>
        <taxon>Pezizomycotina</taxon>
        <taxon>Sordariomycetes</taxon>
        <taxon>Lulworthiomycetidae</taxon>
        <taxon>Lulworthiales</taxon>
        <taxon>Lulworthiaceae</taxon>
        <taxon>Zalerion</taxon>
    </lineage>
</organism>
<feature type="compositionally biased region" description="Gly residues" evidence="6">
    <location>
        <begin position="123"/>
        <end position="146"/>
    </location>
</feature>
<evidence type="ECO:0000256" key="2">
    <source>
        <dbReference type="ARBA" id="ARBA00022692"/>
    </source>
</evidence>
<dbReference type="SMART" id="SM00271">
    <property type="entry name" value="DnaJ"/>
    <property type="match status" value="1"/>
</dbReference>
<feature type="domain" description="J" evidence="7">
    <location>
        <begin position="49"/>
        <end position="116"/>
    </location>
</feature>
<protein>
    <recommendedName>
        <fullName evidence="7">J domain-containing protein</fullName>
    </recommendedName>
</protein>
<keyword evidence="2" id="KW-0812">Transmembrane</keyword>
<keyword evidence="9" id="KW-1185">Reference proteome</keyword>
<evidence type="ECO:0000259" key="7">
    <source>
        <dbReference type="PROSITE" id="PS50076"/>
    </source>
</evidence>
<keyword evidence="3" id="KW-0256">Endoplasmic reticulum</keyword>
<name>A0AAD5S669_9PEZI</name>
<feature type="compositionally biased region" description="Low complexity" evidence="6">
    <location>
        <begin position="260"/>
        <end position="276"/>
    </location>
</feature>
<evidence type="ECO:0000256" key="5">
    <source>
        <dbReference type="ARBA" id="ARBA00023136"/>
    </source>
</evidence>
<accession>A0AAD5S669</accession>
<evidence type="ECO:0000313" key="8">
    <source>
        <dbReference type="EMBL" id="KAJ2906974.1"/>
    </source>
</evidence>
<evidence type="ECO:0000256" key="6">
    <source>
        <dbReference type="SAM" id="MobiDB-lite"/>
    </source>
</evidence>
<dbReference type="GO" id="GO:0071218">
    <property type="term" value="P:cellular response to misfolded protein"/>
    <property type="evidence" value="ECO:0007669"/>
    <property type="project" value="TreeGrafter"/>
</dbReference>
<dbReference type="PROSITE" id="PS00636">
    <property type="entry name" value="DNAJ_1"/>
    <property type="match status" value="1"/>
</dbReference>
<evidence type="ECO:0000256" key="3">
    <source>
        <dbReference type="ARBA" id="ARBA00022824"/>
    </source>
</evidence>
<evidence type="ECO:0000256" key="4">
    <source>
        <dbReference type="ARBA" id="ARBA00022989"/>
    </source>
</evidence>
<sequence>MPPASTTGADAGGSGSARHREHNQGNQERKATPDQIAAVVRIRRCDATAFYDILSLESVRSTCTEADIKKAYRKQSLLTHPDKNGHEHADEAFKMVARAFSILGDKEKRQKYDKFGGDPDSRFGGGAGGGGAGGGNPFAGFGGRRAASGGGGFPPNMWEEELSPEELFNRFFGGGGGAFGGPFGAFDTGPQFVFNMGGGPGVRVHQFGGPRPRTRPRNPGQQDPENTLRDMIIQLLPLIVLFLLPIITNLFGAILGDPSPSGSSSGVGNHGNAGSNARMNSGPKMVFDEADPEAGFTEQRQTDTLHIDYFMQEQDVEGLSNKKLYDLDRNAEVTYMKKLRDDCMVEQAHKRDLSEQAQGWFFQDDEKMEVAIRYETPSCARYEQFARVLR</sequence>
<feature type="region of interest" description="Disordered" evidence="6">
    <location>
        <begin position="1"/>
        <end position="34"/>
    </location>
</feature>
<comment type="subcellular location">
    <subcellularLocation>
        <location evidence="1">Endoplasmic reticulum membrane</location>
        <topology evidence="1">Single-pass membrane protein</topology>
    </subcellularLocation>
</comment>
<dbReference type="Gene3D" id="1.10.287.110">
    <property type="entry name" value="DnaJ domain"/>
    <property type="match status" value="1"/>
</dbReference>
<dbReference type="Pfam" id="PF09320">
    <property type="entry name" value="DUF1977"/>
    <property type="match status" value="1"/>
</dbReference>
<dbReference type="InterPro" id="IPR015399">
    <property type="entry name" value="DUF1977_DnaJ-like"/>
</dbReference>
<dbReference type="CDD" id="cd06257">
    <property type="entry name" value="DnaJ"/>
    <property type="match status" value="1"/>
</dbReference>
<comment type="caution">
    <text evidence="8">The sequence shown here is derived from an EMBL/GenBank/DDBJ whole genome shotgun (WGS) entry which is preliminary data.</text>
</comment>
<dbReference type="GO" id="GO:0005789">
    <property type="term" value="C:endoplasmic reticulum membrane"/>
    <property type="evidence" value="ECO:0007669"/>
    <property type="project" value="UniProtKB-SubCell"/>
</dbReference>
<proteinExistence type="predicted"/>
<evidence type="ECO:0000256" key="1">
    <source>
        <dbReference type="ARBA" id="ARBA00004389"/>
    </source>
</evidence>
<dbReference type="InterPro" id="IPR036869">
    <property type="entry name" value="J_dom_sf"/>
</dbReference>
<feature type="region of interest" description="Disordered" evidence="6">
    <location>
        <begin position="117"/>
        <end position="146"/>
    </location>
</feature>
<keyword evidence="4" id="KW-1133">Transmembrane helix</keyword>
<feature type="region of interest" description="Disordered" evidence="6">
    <location>
        <begin position="260"/>
        <end position="289"/>
    </location>
</feature>
<dbReference type="GO" id="GO:0030544">
    <property type="term" value="F:Hsp70 protein binding"/>
    <property type="evidence" value="ECO:0007669"/>
    <property type="project" value="TreeGrafter"/>
</dbReference>
<dbReference type="InterPro" id="IPR001623">
    <property type="entry name" value="DnaJ_domain"/>
</dbReference>